<evidence type="ECO:0000256" key="4">
    <source>
        <dbReference type="ARBA" id="ARBA00047645"/>
    </source>
</evidence>
<protein>
    <recommendedName>
        <fullName evidence="3 5">acylphosphatase</fullName>
        <ecNumber evidence="2 5">3.6.1.7</ecNumber>
    </recommendedName>
</protein>
<dbReference type="PROSITE" id="PS51160">
    <property type="entry name" value="ACYLPHOSPHATASE_3"/>
    <property type="match status" value="1"/>
</dbReference>
<feature type="active site" evidence="5">
    <location>
        <position position="21"/>
    </location>
</feature>
<sequence>MSTHLCRQFRVTGRVQGVFFRASAQQEARRLGLTGHAANQPDGSVTGLICGDREAVAAFEAWLWRGPSAARVAQVELADSDVRPPSSFDIG</sequence>
<dbReference type="RefSeq" id="WP_311658457.1">
    <property type="nucleotide sequence ID" value="NZ_JAVRHY010000005.1"/>
</dbReference>
<dbReference type="PANTHER" id="PTHR47268">
    <property type="entry name" value="ACYLPHOSPHATASE"/>
    <property type="match status" value="1"/>
</dbReference>
<dbReference type="InterPro" id="IPR017968">
    <property type="entry name" value="Acylphosphatase_CS"/>
</dbReference>
<dbReference type="InterPro" id="IPR036046">
    <property type="entry name" value="Acylphosphatase-like_dom_sf"/>
</dbReference>
<dbReference type="EC" id="3.6.1.7" evidence="2 5"/>
<comment type="similarity">
    <text evidence="1 6">Belongs to the acylphosphatase family.</text>
</comment>
<dbReference type="Pfam" id="PF00708">
    <property type="entry name" value="Acylphosphatase"/>
    <property type="match status" value="1"/>
</dbReference>
<evidence type="ECO:0000313" key="9">
    <source>
        <dbReference type="Proteomes" id="UP001259982"/>
    </source>
</evidence>
<evidence type="ECO:0000256" key="6">
    <source>
        <dbReference type="RuleBase" id="RU004168"/>
    </source>
</evidence>
<dbReference type="EMBL" id="JAVRHY010000005">
    <property type="protein sequence ID" value="MDT0618360.1"/>
    <property type="molecule type" value="Genomic_DNA"/>
</dbReference>
<gene>
    <name evidence="8" type="ORF">RM531_07720</name>
</gene>
<feature type="active site" evidence="5">
    <location>
        <position position="39"/>
    </location>
</feature>
<keyword evidence="9" id="KW-1185">Reference proteome</keyword>
<evidence type="ECO:0000256" key="2">
    <source>
        <dbReference type="ARBA" id="ARBA00012150"/>
    </source>
</evidence>
<name>A0ABU3B8F5_9GAMM</name>
<accession>A0ABU3B8F5</accession>
<dbReference type="PROSITE" id="PS00150">
    <property type="entry name" value="ACYLPHOSPHATASE_1"/>
    <property type="match status" value="1"/>
</dbReference>
<dbReference type="Gene3D" id="3.30.70.100">
    <property type="match status" value="1"/>
</dbReference>
<reference evidence="8 9" key="1">
    <citation type="submission" date="2023-09" db="EMBL/GenBank/DDBJ databases">
        <authorList>
            <person name="Rey-Velasco X."/>
        </authorList>
    </citation>
    <scope>NUCLEOTIDE SEQUENCE [LARGE SCALE GENOMIC DNA]</scope>
    <source>
        <strain evidence="8 9">P385</strain>
    </source>
</reference>
<evidence type="ECO:0000313" key="8">
    <source>
        <dbReference type="EMBL" id="MDT0618360.1"/>
    </source>
</evidence>
<dbReference type="InterPro" id="IPR020456">
    <property type="entry name" value="Acylphosphatase"/>
</dbReference>
<dbReference type="PANTHER" id="PTHR47268:SF4">
    <property type="entry name" value="ACYLPHOSPHATASE"/>
    <property type="match status" value="1"/>
</dbReference>
<feature type="domain" description="Acylphosphatase-like" evidence="7">
    <location>
        <begin position="6"/>
        <end position="91"/>
    </location>
</feature>
<evidence type="ECO:0000256" key="1">
    <source>
        <dbReference type="ARBA" id="ARBA00005614"/>
    </source>
</evidence>
<dbReference type="Proteomes" id="UP001259982">
    <property type="component" value="Unassembled WGS sequence"/>
</dbReference>
<proteinExistence type="inferred from homology"/>
<keyword evidence="5" id="KW-0378">Hydrolase</keyword>
<evidence type="ECO:0000256" key="5">
    <source>
        <dbReference type="PROSITE-ProRule" id="PRU00520"/>
    </source>
</evidence>
<comment type="catalytic activity">
    <reaction evidence="4 5">
        <text>an acyl phosphate + H2O = a carboxylate + phosphate + H(+)</text>
        <dbReference type="Rhea" id="RHEA:14965"/>
        <dbReference type="ChEBI" id="CHEBI:15377"/>
        <dbReference type="ChEBI" id="CHEBI:15378"/>
        <dbReference type="ChEBI" id="CHEBI:29067"/>
        <dbReference type="ChEBI" id="CHEBI:43474"/>
        <dbReference type="ChEBI" id="CHEBI:59918"/>
        <dbReference type="EC" id="3.6.1.7"/>
    </reaction>
</comment>
<dbReference type="InterPro" id="IPR001792">
    <property type="entry name" value="Acylphosphatase-like_dom"/>
</dbReference>
<comment type="caution">
    <text evidence="8">The sequence shown here is derived from an EMBL/GenBank/DDBJ whole genome shotgun (WGS) entry which is preliminary data.</text>
</comment>
<evidence type="ECO:0000259" key="7">
    <source>
        <dbReference type="PROSITE" id="PS51160"/>
    </source>
</evidence>
<dbReference type="SUPFAM" id="SSF54975">
    <property type="entry name" value="Acylphosphatase/BLUF domain-like"/>
    <property type="match status" value="1"/>
</dbReference>
<organism evidence="8 9">
    <name type="scientific">Spectribacter acetivorans</name>
    <dbReference type="NCBI Taxonomy" id="3075603"/>
    <lineage>
        <taxon>Bacteria</taxon>
        <taxon>Pseudomonadati</taxon>
        <taxon>Pseudomonadota</taxon>
        <taxon>Gammaproteobacteria</taxon>
        <taxon>Salinisphaerales</taxon>
        <taxon>Salinisphaeraceae</taxon>
        <taxon>Spectribacter</taxon>
    </lineage>
</organism>
<evidence type="ECO:0000256" key="3">
    <source>
        <dbReference type="ARBA" id="ARBA00015991"/>
    </source>
</evidence>
<dbReference type="PRINTS" id="PR00112">
    <property type="entry name" value="ACYLPHPHTASE"/>
</dbReference>